<dbReference type="NCBIfam" id="TIGR00652">
    <property type="entry name" value="DapF"/>
    <property type="match status" value="1"/>
</dbReference>
<comment type="caution">
    <text evidence="8">Lacks conserved residue(s) required for the propagation of feature annotation.</text>
</comment>
<comment type="pathway">
    <text evidence="1 8">Amino-acid biosynthesis; L-lysine biosynthesis via DAP pathway; DL-2,6-diaminopimelate from LL-2,6-diaminopimelate: step 1/1.</text>
</comment>
<dbReference type="InterPro" id="IPR001653">
    <property type="entry name" value="DAP_epimerase_DapF"/>
</dbReference>
<comment type="subcellular location">
    <subcellularLocation>
        <location evidence="8">Cytoplasm</location>
    </subcellularLocation>
</comment>
<dbReference type="GO" id="GO:0009089">
    <property type="term" value="P:lysine biosynthetic process via diaminopimelate"/>
    <property type="evidence" value="ECO:0007669"/>
    <property type="project" value="UniProtKB-UniRule"/>
</dbReference>
<comment type="caution">
    <text evidence="10">The sequence shown here is derived from an EMBL/GenBank/DDBJ whole genome shotgun (WGS) entry which is preliminary data.</text>
</comment>
<feature type="site" description="Could be important to modulate the pK values of the two catalytic cysteine residues" evidence="8">
    <location>
        <position position="209"/>
    </location>
</feature>
<sequence>MVLNFTKMEGCGNDYIYVDCLAGLFFDPAAAAVALSPRHFAVGADGLICICHSDVADAKMRMFNADGSEGSMCGNGIRCVAQWLFEHGLVTDEAKVETRAGVKTLRRMGDGMWQVEMGKASFVPADLPAQGFGDGPAIQKELMVGGRAWPVTCVSVGNPHCVTRVPDVAGVDLQKIGPGFEHHMAFPEGVNTEFIQVLGPNRLKMRVWERGSGETLACGTGASASVAACVAEGLCRPDEDVQVELLGGTLTIRVGSDWRVLMTGPARTAFTGTANI</sequence>
<protein>
    <recommendedName>
        <fullName evidence="3 8">Diaminopimelate epimerase</fullName>
        <shortName evidence="8">DAP epimerase</shortName>
        <ecNumber evidence="3 8">5.1.1.7</ecNumber>
    </recommendedName>
    <alternativeName>
        <fullName evidence="8">PLP-independent amino acid racemase</fullName>
    </alternativeName>
</protein>
<feature type="binding site" evidence="8">
    <location>
        <begin position="219"/>
        <end position="220"/>
    </location>
    <ligand>
        <name>substrate</name>
    </ligand>
</feature>
<feature type="binding site" evidence="8">
    <location>
        <position position="13"/>
    </location>
    <ligand>
        <name>substrate</name>
    </ligand>
</feature>
<keyword evidence="5 8" id="KW-0457">Lysine biosynthesis</keyword>
<evidence type="ECO:0000256" key="4">
    <source>
        <dbReference type="ARBA" id="ARBA00022605"/>
    </source>
</evidence>
<name>A0A9D1V5E3_9FIRM</name>
<comment type="similarity">
    <text evidence="2 8">Belongs to the diaminopimelate epimerase family.</text>
</comment>
<dbReference type="PROSITE" id="PS01326">
    <property type="entry name" value="DAP_EPIMERASE"/>
    <property type="match status" value="1"/>
</dbReference>
<evidence type="ECO:0000256" key="2">
    <source>
        <dbReference type="ARBA" id="ARBA00010219"/>
    </source>
</evidence>
<dbReference type="Gene3D" id="3.10.310.10">
    <property type="entry name" value="Diaminopimelate Epimerase, Chain A, domain 1"/>
    <property type="match status" value="2"/>
</dbReference>
<comment type="subunit">
    <text evidence="8">Homodimer.</text>
</comment>
<dbReference type="EMBL" id="DXFW01000034">
    <property type="protein sequence ID" value="HIX06364.1"/>
    <property type="molecule type" value="Genomic_DNA"/>
</dbReference>
<evidence type="ECO:0000256" key="1">
    <source>
        <dbReference type="ARBA" id="ARBA00005196"/>
    </source>
</evidence>
<comment type="catalytic activity">
    <reaction evidence="7 8">
        <text>(2S,6S)-2,6-diaminopimelate = meso-2,6-diaminopimelate</text>
        <dbReference type="Rhea" id="RHEA:15393"/>
        <dbReference type="ChEBI" id="CHEBI:57609"/>
        <dbReference type="ChEBI" id="CHEBI:57791"/>
        <dbReference type="EC" id="5.1.1.7"/>
    </reaction>
</comment>
<proteinExistence type="inferred from homology"/>
<gene>
    <name evidence="8 10" type="primary">dapF</name>
    <name evidence="10" type="ORF">H9865_09780</name>
</gene>
<feature type="binding site" evidence="8">
    <location>
        <begin position="209"/>
        <end position="210"/>
    </location>
    <ligand>
        <name>substrate</name>
    </ligand>
</feature>
<dbReference type="InterPro" id="IPR018510">
    <property type="entry name" value="DAP_epimerase_AS"/>
</dbReference>
<feature type="active site" description="Proton donor" evidence="8">
    <location>
        <position position="73"/>
    </location>
</feature>
<dbReference type="HAMAP" id="MF_00197">
    <property type="entry name" value="DAP_epimerase"/>
    <property type="match status" value="1"/>
</dbReference>
<dbReference type="EC" id="5.1.1.7" evidence="3 8"/>
<evidence type="ECO:0000313" key="11">
    <source>
        <dbReference type="Proteomes" id="UP000824193"/>
    </source>
</evidence>
<comment type="function">
    <text evidence="8">Catalyzes the stereoinversion of LL-2,6-diaminopimelate (L,L-DAP) to meso-diaminopimelate (meso-DAP), a precursor of L-lysine and an essential component of the bacterial peptidoglycan.</text>
</comment>
<evidence type="ECO:0000256" key="8">
    <source>
        <dbReference type="HAMAP-Rule" id="MF_00197"/>
    </source>
</evidence>
<feature type="site" description="Could be important to modulate the pK values of the two catalytic cysteine residues" evidence="8">
    <location>
        <position position="160"/>
    </location>
</feature>
<feature type="binding site" evidence="8">
    <location>
        <position position="158"/>
    </location>
    <ligand>
        <name>substrate</name>
    </ligand>
</feature>
<reference evidence="10" key="2">
    <citation type="submission" date="2021-04" db="EMBL/GenBank/DDBJ databases">
        <authorList>
            <person name="Gilroy R."/>
        </authorList>
    </citation>
    <scope>NUCLEOTIDE SEQUENCE</scope>
    <source>
        <strain evidence="10">2239</strain>
    </source>
</reference>
<dbReference type="Proteomes" id="UP000824193">
    <property type="component" value="Unassembled WGS sequence"/>
</dbReference>
<evidence type="ECO:0000256" key="9">
    <source>
        <dbReference type="PROSITE-ProRule" id="PRU10125"/>
    </source>
</evidence>
<dbReference type="GO" id="GO:0008837">
    <property type="term" value="F:diaminopimelate epimerase activity"/>
    <property type="evidence" value="ECO:0007669"/>
    <property type="project" value="UniProtKB-UniRule"/>
</dbReference>
<evidence type="ECO:0000256" key="5">
    <source>
        <dbReference type="ARBA" id="ARBA00023154"/>
    </source>
</evidence>
<feature type="binding site" evidence="8">
    <location>
        <position position="191"/>
    </location>
    <ligand>
        <name>substrate</name>
    </ligand>
</feature>
<keyword evidence="8" id="KW-0963">Cytoplasm</keyword>
<evidence type="ECO:0000256" key="6">
    <source>
        <dbReference type="ARBA" id="ARBA00023235"/>
    </source>
</evidence>
<dbReference type="Pfam" id="PF01678">
    <property type="entry name" value="DAP_epimerase"/>
    <property type="match status" value="2"/>
</dbReference>
<evidence type="ECO:0000256" key="7">
    <source>
        <dbReference type="ARBA" id="ARBA00051712"/>
    </source>
</evidence>
<feature type="binding site" evidence="8">
    <location>
        <begin position="74"/>
        <end position="75"/>
    </location>
    <ligand>
        <name>substrate</name>
    </ligand>
</feature>
<organism evidence="10 11">
    <name type="scientific">Candidatus Allofournierella pullicola</name>
    <dbReference type="NCBI Taxonomy" id="2838596"/>
    <lineage>
        <taxon>Bacteria</taxon>
        <taxon>Bacillati</taxon>
        <taxon>Bacillota</taxon>
        <taxon>Clostridia</taxon>
        <taxon>Eubacteriales</taxon>
        <taxon>Oscillospiraceae</taxon>
        <taxon>Allofournierella</taxon>
    </lineage>
</organism>
<feature type="active site" evidence="9">
    <location>
        <position position="73"/>
    </location>
</feature>
<evidence type="ECO:0000313" key="10">
    <source>
        <dbReference type="EMBL" id="HIX06364.1"/>
    </source>
</evidence>
<dbReference type="PANTHER" id="PTHR31689:SF0">
    <property type="entry name" value="DIAMINOPIMELATE EPIMERASE"/>
    <property type="match status" value="1"/>
</dbReference>
<feature type="active site" description="Proton acceptor" evidence="8">
    <location>
        <position position="218"/>
    </location>
</feature>
<reference evidence="10" key="1">
    <citation type="journal article" date="2021" name="PeerJ">
        <title>Extensive microbial diversity within the chicken gut microbiome revealed by metagenomics and culture.</title>
        <authorList>
            <person name="Gilroy R."/>
            <person name="Ravi A."/>
            <person name="Getino M."/>
            <person name="Pursley I."/>
            <person name="Horton D.L."/>
            <person name="Alikhan N.F."/>
            <person name="Baker D."/>
            <person name="Gharbi K."/>
            <person name="Hall N."/>
            <person name="Watson M."/>
            <person name="Adriaenssens E.M."/>
            <person name="Foster-Nyarko E."/>
            <person name="Jarju S."/>
            <person name="Secka A."/>
            <person name="Antonio M."/>
            <person name="Oren A."/>
            <person name="Chaudhuri R.R."/>
            <person name="La Ragione R."/>
            <person name="Hildebrand F."/>
            <person name="Pallen M.J."/>
        </authorList>
    </citation>
    <scope>NUCLEOTIDE SEQUENCE</scope>
    <source>
        <strain evidence="10">2239</strain>
    </source>
</reference>
<keyword evidence="4 8" id="KW-0028">Amino-acid biosynthesis</keyword>
<dbReference type="PANTHER" id="PTHR31689">
    <property type="entry name" value="DIAMINOPIMELATE EPIMERASE, CHLOROPLASTIC"/>
    <property type="match status" value="1"/>
</dbReference>
<keyword evidence="6 8" id="KW-0413">Isomerase</keyword>
<dbReference type="AlphaFoldDB" id="A0A9D1V5E3"/>
<feature type="binding site" evidence="8">
    <location>
        <position position="64"/>
    </location>
    <ligand>
        <name>substrate</name>
    </ligand>
</feature>
<dbReference type="GO" id="GO:0005829">
    <property type="term" value="C:cytosol"/>
    <property type="evidence" value="ECO:0007669"/>
    <property type="project" value="TreeGrafter"/>
</dbReference>
<dbReference type="SUPFAM" id="SSF54506">
    <property type="entry name" value="Diaminopimelate epimerase-like"/>
    <property type="match status" value="2"/>
</dbReference>
<accession>A0A9D1V5E3</accession>
<evidence type="ECO:0000256" key="3">
    <source>
        <dbReference type="ARBA" id="ARBA00013080"/>
    </source>
</evidence>